<keyword evidence="8 9" id="KW-0206">Cytoskeleton</keyword>
<proteinExistence type="inferred from homology"/>
<dbReference type="HOGENOM" id="CLU_130569_2_0_1"/>
<evidence type="ECO:0000256" key="8">
    <source>
        <dbReference type="ARBA" id="ARBA00023212"/>
    </source>
</evidence>
<sequence>MAPTQLEIKVRALQRLVKEENYYQEELKEQKERVEQLQQDFSVDPYDLKKHVEVMQDTERLLPKFYEKVEQFYEDLKNFLGDYQGDEDTTDAYKVLDSAKELVANK</sequence>
<protein>
    <recommendedName>
        <fullName evidence="4 9">Tubulin-specific chaperone A</fullName>
    </recommendedName>
</protein>
<dbReference type="GO" id="GO:0048487">
    <property type="term" value="F:beta-tubulin binding"/>
    <property type="evidence" value="ECO:0007669"/>
    <property type="project" value="EnsemblFungi"/>
</dbReference>
<dbReference type="GeneID" id="11471852"/>
<comment type="subunit">
    <text evidence="9">Supercomplex made of cofactors A to E. Cofactors A and D function by capturing and stabilizing tubulin in a quasi-native conformation. Cofactor E binds to the cofactor D-tubulin complex; interaction with cofactor C then causes the release of tubulin polypeptides that are committed to the native state.</text>
</comment>
<evidence type="ECO:0000256" key="1">
    <source>
        <dbReference type="ARBA" id="ARBA00003046"/>
    </source>
</evidence>
<evidence type="ECO:0000256" key="4">
    <source>
        <dbReference type="ARBA" id="ARBA00015002"/>
    </source>
</evidence>
<comment type="similarity">
    <text evidence="3 9">Belongs to the TBCA family.</text>
</comment>
<name>G8JNM5_ERECY</name>
<dbReference type="STRING" id="931890.G8JNM5"/>
<dbReference type="InterPro" id="IPR004226">
    <property type="entry name" value="TBCA"/>
</dbReference>
<dbReference type="GO" id="GO:0005874">
    <property type="term" value="C:microtubule"/>
    <property type="evidence" value="ECO:0007669"/>
    <property type="project" value="UniProtKB-KW"/>
</dbReference>
<dbReference type="Gene3D" id="1.20.58.90">
    <property type="match status" value="1"/>
</dbReference>
<evidence type="ECO:0000313" key="11">
    <source>
        <dbReference type="EMBL" id="AET38093.1"/>
    </source>
</evidence>
<comment type="function">
    <text evidence="1">Tubulin-folding protein; involved in the early step of the tubulin folding pathway.</text>
</comment>
<evidence type="ECO:0000256" key="6">
    <source>
        <dbReference type="ARBA" id="ARBA00022701"/>
    </source>
</evidence>
<comment type="subcellular location">
    <subcellularLocation>
        <location evidence="2 9">Cytoplasm</location>
        <location evidence="2 9">Cytoskeleton</location>
    </subcellularLocation>
</comment>
<dbReference type="SUPFAM" id="SSF46988">
    <property type="entry name" value="Tubulin chaperone cofactor A"/>
    <property type="match status" value="1"/>
</dbReference>
<evidence type="ECO:0000256" key="10">
    <source>
        <dbReference type="SAM" id="Coils"/>
    </source>
</evidence>
<keyword evidence="7 9" id="KW-0143">Chaperone</keyword>
<gene>
    <name evidence="11" type="ordered locus">Ecym_2359</name>
</gene>
<dbReference type="RefSeq" id="XP_003644910.1">
    <property type="nucleotide sequence ID" value="XM_003644862.1"/>
</dbReference>
<dbReference type="PANTHER" id="PTHR21500:SF0">
    <property type="entry name" value="TUBULIN-SPECIFIC CHAPERONE A"/>
    <property type="match status" value="1"/>
</dbReference>
<feature type="coiled-coil region" evidence="10">
    <location>
        <begin position="13"/>
        <end position="40"/>
    </location>
</feature>
<evidence type="ECO:0000313" key="12">
    <source>
        <dbReference type="Proteomes" id="UP000006790"/>
    </source>
</evidence>
<dbReference type="AlphaFoldDB" id="G8JNM5"/>
<dbReference type="InParanoid" id="G8JNM5"/>
<evidence type="ECO:0000256" key="7">
    <source>
        <dbReference type="ARBA" id="ARBA00023186"/>
    </source>
</evidence>
<dbReference type="eggNOG" id="KOG3470">
    <property type="taxonomic scope" value="Eukaryota"/>
</dbReference>
<reference evidence="12" key="1">
    <citation type="journal article" date="2012" name="G3 (Bethesda)">
        <title>Pichia sorbitophila, an interspecies yeast hybrid reveals early steps of genome resolution following polyploidization.</title>
        <authorList>
            <person name="Leh Louis V."/>
            <person name="Despons L."/>
            <person name="Friedrich A."/>
            <person name="Martin T."/>
            <person name="Durrens P."/>
            <person name="Casaregola S."/>
            <person name="Neuveglise C."/>
            <person name="Fairhead C."/>
            <person name="Marck C."/>
            <person name="Cruz J.A."/>
            <person name="Straub M.L."/>
            <person name="Kugler V."/>
            <person name="Sacerdot C."/>
            <person name="Uzunov Z."/>
            <person name="Thierry A."/>
            <person name="Weiss S."/>
            <person name="Bleykasten C."/>
            <person name="De Montigny J."/>
            <person name="Jacques N."/>
            <person name="Jung P."/>
            <person name="Lemaire M."/>
            <person name="Mallet S."/>
            <person name="Morel G."/>
            <person name="Richard G.F."/>
            <person name="Sarkar A."/>
            <person name="Savel G."/>
            <person name="Schacherer J."/>
            <person name="Seret M.L."/>
            <person name="Talla E."/>
            <person name="Samson G."/>
            <person name="Jubin C."/>
            <person name="Poulain J."/>
            <person name="Vacherie B."/>
            <person name="Barbe V."/>
            <person name="Pelletier E."/>
            <person name="Sherman D.J."/>
            <person name="Westhof E."/>
            <person name="Weissenbach J."/>
            <person name="Baret P.V."/>
            <person name="Wincker P."/>
            <person name="Gaillardin C."/>
            <person name="Dujon B."/>
            <person name="Souciet J.L."/>
        </authorList>
    </citation>
    <scope>NUCLEOTIDE SEQUENCE [LARGE SCALE GENOMIC DNA]</scope>
    <source>
        <strain evidence="12">CBS 270.75 / DBVPG 7215 / KCTC 17166 / NRRL Y-17582</strain>
    </source>
</reference>
<dbReference type="Pfam" id="PF02970">
    <property type="entry name" value="TBCA"/>
    <property type="match status" value="1"/>
</dbReference>
<dbReference type="EMBL" id="CP002498">
    <property type="protein sequence ID" value="AET38093.1"/>
    <property type="molecule type" value="Genomic_DNA"/>
</dbReference>
<evidence type="ECO:0000256" key="5">
    <source>
        <dbReference type="ARBA" id="ARBA00022490"/>
    </source>
</evidence>
<dbReference type="PANTHER" id="PTHR21500">
    <property type="entry name" value="TUBULIN-SPECIFIC CHAPERONE A"/>
    <property type="match status" value="1"/>
</dbReference>
<organism evidence="11 12">
    <name type="scientific">Eremothecium cymbalariae (strain CBS 270.75 / DBVPG 7215 / KCTC 17166 / NRRL Y-17582)</name>
    <name type="common">Yeast</name>
    <dbReference type="NCBI Taxonomy" id="931890"/>
    <lineage>
        <taxon>Eukaryota</taxon>
        <taxon>Fungi</taxon>
        <taxon>Dikarya</taxon>
        <taxon>Ascomycota</taxon>
        <taxon>Saccharomycotina</taxon>
        <taxon>Saccharomycetes</taxon>
        <taxon>Saccharomycetales</taxon>
        <taxon>Saccharomycetaceae</taxon>
        <taxon>Eremothecium</taxon>
    </lineage>
</organism>
<dbReference type="InterPro" id="IPR036126">
    <property type="entry name" value="TBCA_sf"/>
</dbReference>
<dbReference type="OrthoDB" id="296187at2759"/>
<evidence type="ECO:0000256" key="3">
    <source>
        <dbReference type="ARBA" id="ARBA00006806"/>
    </source>
</evidence>
<dbReference type="FunCoup" id="G8JNM5">
    <property type="interactions" value="665"/>
</dbReference>
<dbReference type="GO" id="GO:0005829">
    <property type="term" value="C:cytosol"/>
    <property type="evidence" value="ECO:0007669"/>
    <property type="project" value="TreeGrafter"/>
</dbReference>
<keyword evidence="10" id="KW-0175">Coiled coil</keyword>
<dbReference type="GO" id="GO:0007021">
    <property type="term" value="P:tubulin complex assembly"/>
    <property type="evidence" value="ECO:0007669"/>
    <property type="project" value="UniProtKB-UniRule"/>
</dbReference>
<keyword evidence="6 9" id="KW-0493">Microtubule</keyword>
<evidence type="ECO:0000256" key="9">
    <source>
        <dbReference type="RuleBase" id="RU364030"/>
    </source>
</evidence>
<dbReference type="FunFam" id="1.20.58.90:FF:000010">
    <property type="entry name" value="Tubulin-specific chaperone A"/>
    <property type="match status" value="1"/>
</dbReference>
<dbReference type="KEGG" id="erc:Ecym_2359"/>
<keyword evidence="5 9" id="KW-0963">Cytoplasm</keyword>
<dbReference type="OMA" id="EECEMMI"/>
<keyword evidence="12" id="KW-1185">Reference proteome</keyword>
<dbReference type="GO" id="GO:0007023">
    <property type="term" value="P:post-chaperonin tubulin folding pathway"/>
    <property type="evidence" value="ECO:0007669"/>
    <property type="project" value="UniProtKB-UniRule"/>
</dbReference>
<evidence type="ECO:0000256" key="2">
    <source>
        <dbReference type="ARBA" id="ARBA00004245"/>
    </source>
</evidence>
<dbReference type="Proteomes" id="UP000006790">
    <property type="component" value="Chromosome 2"/>
</dbReference>
<accession>G8JNM5</accession>